<dbReference type="PANTHER" id="PTHR31635">
    <property type="entry name" value="REVERSE TRANSCRIPTASE DOMAIN-CONTAINING PROTEIN-RELATED"/>
    <property type="match status" value="1"/>
</dbReference>
<organism evidence="2 3">
    <name type="scientific">Mucor plumbeus</name>
    <dbReference type="NCBI Taxonomy" id="97098"/>
    <lineage>
        <taxon>Eukaryota</taxon>
        <taxon>Fungi</taxon>
        <taxon>Fungi incertae sedis</taxon>
        <taxon>Mucoromycota</taxon>
        <taxon>Mucoromycotina</taxon>
        <taxon>Mucoromycetes</taxon>
        <taxon>Mucorales</taxon>
        <taxon>Mucorineae</taxon>
        <taxon>Mucoraceae</taxon>
        <taxon>Mucor</taxon>
    </lineage>
</organism>
<dbReference type="InterPro" id="IPR000477">
    <property type="entry name" value="RT_dom"/>
</dbReference>
<reference evidence="2" key="1">
    <citation type="submission" date="2020-12" db="EMBL/GenBank/DDBJ databases">
        <title>Metabolic potential, ecology and presence of endohyphal bacteria is reflected in genomic diversity of Mucoromycotina.</title>
        <authorList>
            <person name="Muszewska A."/>
            <person name="Okrasinska A."/>
            <person name="Steczkiewicz K."/>
            <person name="Drgas O."/>
            <person name="Orlowska M."/>
            <person name="Perlinska-Lenart U."/>
            <person name="Aleksandrzak-Piekarczyk T."/>
            <person name="Szatraj K."/>
            <person name="Zielenkiewicz U."/>
            <person name="Pilsyk S."/>
            <person name="Malc E."/>
            <person name="Mieczkowski P."/>
            <person name="Kruszewska J.S."/>
            <person name="Biernat P."/>
            <person name="Pawlowska J."/>
        </authorList>
    </citation>
    <scope>NUCLEOTIDE SEQUENCE</scope>
    <source>
        <strain evidence="2">CBS 226.32</strain>
    </source>
</reference>
<feature type="domain" description="Reverse transcriptase" evidence="1">
    <location>
        <begin position="325"/>
        <end position="601"/>
    </location>
</feature>
<dbReference type="PANTHER" id="PTHR31635:SF196">
    <property type="entry name" value="REVERSE TRANSCRIPTASE DOMAIN-CONTAINING PROTEIN-RELATED"/>
    <property type="match status" value="1"/>
</dbReference>
<protein>
    <recommendedName>
        <fullName evidence="1">Reverse transcriptase domain-containing protein</fullName>
    </recommendedName>
</protein>
<evidence type="ECO:0000259" key="1">
    <source>
        <dbReference type="PROSITE" id="PS50878"/>
    </source>
</evidence>
<dbReference type="OrthoDB" id="2207227at2759"/>
<dbReference type="InterPro" id="IPR043502">
    <property type="entry name" value="DNA/RNA_pol_sf"/>
</dbReference>
<evidence type="ECO:0000313" key="2">
    <source>
        <dbReference type="EMBL" id="KAG2189551.1"/>
    </source>
</evidence>
<dbReference type="AlphaFoldDB" id="A0A8H7QBW8"/>
<dbReference type="PROSITE" id="PS50878">
    <property type="entry name" value="RT_POL"/>
    <property type="match status" value="1"/>
</dbReference>
<sequence length="645" mass="75435">MKDCINQEGEQYDYTCIQNRRGKVSLSTIDYMFAGLNTHKKMIDGDVEFYTNEYTDHALLSKTLVVEMHNNGKGIWRCNPYLARNERFVEKLQCELDNYIQHKLNPTLSAQLKWDLIKNMVKRFTQNFCRHQSKWRERKLKELNGERNRILRLYGKDPTCLDALLPTIQHEITKLQEEKCNLDRLRAGKRWIEKNENSPSYIKKTINQRQQTRTMAMLKHPNNNHECNDTKSKLSAVHTFYSDLYTEERIDINSLDSMLNQINKVISKQDSEKMIKEISFDDIIQGTERSPRRSSPGLDGLPYEILKIIVSQPSCGEIVVQVYNDAIKSGIFPRSWQQACVILLPKKGDLSDLSNWRPITLINTDCKVFTRLMNGRMMEVASKIINKFQTGFMVNRFIGDQGLALKIMIDNAKSTKINNKNEFEEYVGIMLDNNKAYDRVHPYYLTQVLLKFGFPFEFVRCIQNLFFDNEIYINMNGFLSNPVKQNRGLRQGDSISPLLFNFAIEPFILSIINNNNISGYTMQHTKPIDQREIQLTTPAPVKILAYADDILIFVKDRPEYMEMEECLKTYGQASNSKINYEKSVAFPLHGGKMNGYFGVRLRTYIQGKMKWYDYNCPDYIKYLGYPIYVTKQQRDVFIDELIERM</sequence>
<accession>A0A8H7QBW8</accession>
<dbReference type="EMBL" id="JAEPRC010001531">
    <property type="protein sequence ID" value="KAG2189551.1"/>
    <property type="molecule type" value="Genomic_DNA"/>
</dbReference>
<dbReference type="Proteomes" id="UP000650833">
    <property type="component" value="Unassembled WGS sequence"/>
</dbReference>
<dbReference type="Pfam" id="PF00078">
    <property type="entry name" value="RVT_1"/>
    <property type="match status" value="1"/>
</dbReference>
<comment type="caution">
    <text evidence="2">The sequence shown here is derived from an EMBL/GenBank/DDBJ whole genome shotgun (WGS) entry which is preliminary data.</text>
</comment>
<keyword evidence="3" id="KW-1185">Reference proteome</keyword>
<dbReference type="CDD" id="cd01650">
    <property type="entry name" value="RT_nLTR_like"/>
    <property type="match status" value="1"/>
</dbReference>
<evidence type="ECO:0000313" key="3">
    <source>
        <dbReference type="Proteomes" id="UP000650833"/>
    </source>
</evidence>
<gene>
    <name evidence="2" type="ORF">INT46_009635</name>
</gene>
<dbReference type="SUPFAM" id="SSF56672">
    <property type="entry name" value="DNA/RNA polymerases"/>
    <property type="match status" value="1"/>
</dbReference>
<name>A0A8H7QBW8_9FUNG</name>
<proteinExistence type="predicted"/>